<dbReference type="GO" id="GO:0016872">
    <property type="term" value="F:intramolecular lyase activity"/>
    <property type="evidence" value="ECO:0007669"/>
    <property type="project" value="InterPro"/>
</dbReference>
<comment type="pathway">
    <text evidence="2">Carotenoid biosynthesis.</text>
</comment>
<feature type="transmembrane region" description="Helical" evidence="8">
    <location>
        <begin position="34"/>
        <end position="60"/>
    </location>
</feature>
<organism evidence="9 10">
    <name type="scientific">Kocuria dechangensis</name>
    <dbReference type="NCBI Taxonomy" id="1176249"/>
    <lineage>
        <taxon>Bacteria</taxon>
        <taxon>Bacillati</taxon>
        <taxon>Actinomycetota</taxon>
        <taxon>Actinomycetes</taxon>
        <taxon>Micrococcales</taxon>
        <taxon>Micrococcaceae</taxon>
        <taxon>Kocuria</taxon>
    </lineage>
</organism>
<evidence type="ECO:0000256" key="7">
    <source>
        <dbReference type="ARBA" id="ARBA00023235"/>
    </source>
</evidence>
<reference evidence="9" key="2">
    <citation type="submission" date="2020-09" db="EMBL/GenBank/DDBJ databases">
        <authorList>
            <person name="Sun Q."/>
            <person name="Zhou Y."/>
        </authorList>
    </citation>
    <scope>NUCLEOTIDE SEQUENCE</scope>
    <source>
        <strain evidence="9">CGMCC 1.12187</strain>
    </source>
</reference>
<evidence type="ECO:0008006" key="11">
    <source>
        <dbReference type="Google" id="ProtNLM"/>
    </source>
</evidence>
<protein>
    <recommendedName>
        <fullName evidence="11">Lycopene cyclase domain-containing protein</fullName>
    </recommendedName>
</protein>
<dbReference type="GO" id="GO:0016020">
    <property type="term" value="C:membrane"/>
    <property type="evidence" value="ECO:0007669"/>
    <property type="project" value="UniProtKB-SubCell"/>
</dbReference>
<comment type="subcellular location">
    <subcellularLocation>
        <location evidence="1">Membrane</location>
        <topology evidence="1">Multi-pass membrane protein</topology>
    </subcellularLocation>
</comment>
<reference evidence="9" key="1">
    <citation type="journal article" date="2014" name="Int. J. Syst. Evol. Microbiol.">
        <title>Complete genome sequence of Corynebacterium casei LMG S-19264T (=DSM 44701T), isolated from a smear-ripened cheese.</title>
        <authorList>
            <consortium name="US DOE Joint Genome Institute (JGI-PGF)"/>
            <person name="Walter F."/>
            <person name="Albersmeier A."/>
            <person name="Kalinowski J."/>
            <person name="Ruckert C."/>
        </authorList>
    </citation>
    <scope>NUCLEOTIDE SEQUENCE</scope>
    <source>
        <strain evidence="9">CGMCC 1.12187</strain>
    </source>
</reference>
<comment type="caution">
    <text evidence="9">The sequence shown here is derived from an EMBL/GenBank/DDBJ whole genome shotgun (WGS) entry which is preliminary data.</text>
</comment>
<dbReference type="Proteomes" id="UP000638848">
    <property type="component" value="Unassembled WGS sequence"/>
</dbReference>
<keyword evidence="10" id="KW-1185">Reference proteome</keyword>
<evidence type="ECO:0000256" key="8">
    <source>
        <dbReference type="SAM" id="Phobius"/>
    </source>
</evidence>
<dbReference type="NCBIfam" id="TIGR03462">
    <property type="entry name" value="CarR_dom_SF"/>
    <property type="match status" value="1"/>
</dbReference>
<evidence type="ECO:0000313" key="10">
    <source>
        <dbReference type="Proteomes" id="UP000638848"/>
    </source>
</evidence>
<evidence type="ECO:0000256" key="4">
    <source>
        <dbReference type="ARBA" id="ARBA00022746"/>
    </source>
</evidence>
<keyword evidence="3 8" id="KW-0812">Transmembrane</keyword>
<keyword evidence="7" id="KW-0413">Isomerase</keyword>
<dbReference type="GO" id="GO:0045436">
    <property type="term" value="F:lycopene beta cyclase activity"/>
    <property type="evidence" value="ECO:0007669"/>
    <property type="project" value="UniProtKB-ARBA"/>
</dbReference>
<name>A0A917GPP1_9MICC</name>
<evidence type="ECO:0000256" key="5">
    <source>
        <dbReference type="ARBA" id="ARBA00022989"/>
    </source>
</evidence>
<dbReference type="InterPro" id="IPR017825">
    <property type="entry name" value="Lycopene_cyclase_dom"/>
</dbReference>
<evidence type="ECO:0000256" key="1">
    <source>
        <dbReference type="ARBA" id="ARBA00004141"/>
    </source>
</evidence>
<dbReference type="GO" id="GO:0016117">
    <property type="term" value="P:carotenoid biosynthetic process"/>
    <property type="evidence" value="ECO:0007669"/>
    <property type="project" value="UniProtKB-KW"/>
</dbReference>
<dbReference type="RefSeq" id="WP_188535707.1">
    <property type="nucleotide sequence ID" value="NZ_BMEQ01000005.1"/>
</dbReference>
<dbReference type="EMBL" id="BMEQ01000005">
    <property type="protein sequence ID" value="GGG52881.1"/>
    <property type="molecule type" value="Genomic_DNA"/>
</dbReference>
<accession>A0A917GPP1</accession>
<evidence type="ECO:0000256" key="2">
    <source>
        <dbReference type="ARBA" id="ARBA00004829"/>
    </source>
</evidence>
<evidence type="ECO:0000256" key="6">
    <source>
        <dbReference type="ARBA" id="ARBA00023136"/>
    </source>
</evidence>
<keyword evidence="4" id="KW-0125">Carotenoid biosynthesis</keyword>
<proteinExistence type="predicted"/>
<feature type="transmembrane region" description="Helical" evidence="8">
    <location>
        <begin position="6"/>
        <end position="22"/>
    </location>
</feature>
<keyword evidence="5 8" id="KW-1133">Transmembrane helix</keyword>
<gene>
    <name evidence="9" type="ORF">GCM10011374_14630</name>
</gene>
<evidence type="ECO:0000256" key="3">
    <source>
        <dbReference type="ARBA" id="ARBA00022692"/>
    </source>
</evidence>
<dbReference type="AlphaFoldDB" id="A0A917GPP1"/>
<feature type="transmembrane region" description="Helical" evidence="8">
    <location>
        <begin position="80"/>
        <end position="97"/>
    </location>
</feature>
<keyword evidence="6 8" id="KW-0472">Membrane</keyword>
<evidence type="ECO:0000313" key="9">
    <source>
        <dbReference type="EMBL" id="GGG52881.1"/>
    </source>
</evidence>
<sequence length="119" mass="13240">MSFLYLGFLLLSLAGMVVLDVRRRLFFAADARRAALVLLVGVLFFLAWDVAGIGLGIFLHSQSRFATGWMVAPQIPVEEVVFLVFLCYLTMNVVRLAEQLLGRRAAVVTPEARREVDAP</sequence>